<dbReference type="InterPro" id="IPR013656">
    <property type="entry name" value="PAS_4"/>
</dbReference>
<accession>A0A4R4VBC5</accession>
<dbReference type="SMART" id="SM00331">
    <property type="entry name" value="PP2C_SIG"/>
    <property type="match status" value="1"/>
</dbReference>
<keyword evidence="2" id="KW-0597">Phosphoprotein</keyword>
<evidence type="ECO:0000313" key="19">
    <source>
        <dbReference type="Proteomes" id="UP000295258"/>
    </source>
</evidence>
<keyword evidence="11" id="KW-0464">Manganese</keyword>
<evidence type="ECO:0000256" key="10">
    <source>
        <dbReference type="ARBA" id="ARBA00022912"/>
    </source>
</evidence>
<dbReference type="FunFam" id="3.60.40.10:FF:000005">
    <property type="entry name" value="Serine/threonine protein phosphatase"/>
    <property type="match status" value="1"/>
</dbReference>
<evidence type="ECO:0000256" key="2">
    <source>
        <dbReference type="ARBA" id="ARBA00022553"/>
    </source>
</evidence>
<dbReference type="PANTHER" id="PTHR43156:SF2">
    <property type="entry name" value="STAGE II SPORULATION PROTEIN E"/>
    <property type="match status" value="1"/>
</dbReference>
<proteinExistence type="predicted"/>
<evidence type="ECO:0000256" key="14">
    <source>
        <dbReference type="ARBA" id="ARBA00075117"/>
    </source>
</evidence>
<keyword evidence="5" id="KW-0547">Nucleotide-binding</keyword>
<evidence type="ECO:0000256" key="4">
    <source>
        <dbReference type="ARBA" id="ARBA00022723"/>
    </source>
</evidence>
<dbReference type="Proteomes" id="UP000295258">
    <property type="component" value="Unassembled WGS sequence"/>
</dbReference>
<dbReference type="InterPro" id="IPR036457">
    <property type="entry name" value="PPM-type-like_dom_sf"/>
</dbReference>
<reference evidence="18 19" key="1">
    <citation type="submission" date="2019-03" db="EMBL/GenBank/DDBJ databases">
        <title>Draft genome sequences of novel Actinobacteria.</title>
        <authorList>
            <person name="Sahin N."/>
            <person name="Ay H."/>
            <person name="Saygin H."/>
        </authorList>
    </citation>
    <scope>NUCLEOTIDE SEQUENCE [LARGE SCALE GENOMIC DNA]</scope>
    <source>
        <strain evidence="18 19">KC310</strain>
    </source>
</reference>
<dbReference type="InterPro" id="IPR000014">
    <property type="entry name" value="PAS"/>
</dbReference>
<dbReference type="SUPFAM" id="SSF81606">
    <property type="entry name" value="PP2C-like"/>
    <property type="match status" value="1"/>
</dbReference>
<dbReference type="SMART" id="SM00091">
    <property type="entry name" value="PAS"/>
    <property type="match status" value="1"/>
</dbReference>
<dbReference type="Gene3D" id="3.30.450.20">
    <property type="entry name" value="PAS domain"/>
    <property type="match status" value="1"/>
</dbReference>
<keyword evidence="10" id="KW-0904">Protein phosphatase</keyword>
<sequence length="704" mass="75371">MAYVLDKGGHVLEMESAVGIPGSIAKAWARIRVKTDCSMPIAVSVRDQRLIWVGGREELARAFPAAALALPYHFAAVTTPVCSGGAVWGGLVLLWPSGRASGLTPRQRDVIDHACNEIGDLLRQAAEQGRPITPRPQPRLLDPRPFTDPDRRARGLALDCLNRLPEGYCCLDTEGRVSLVSAPAAELLARSPSELLGRPLWESLPWLNDPAYEDRYRAAVVSRQTTHFTVRGPGARQLTFRLYPGLTGITVRVAPARAARGVEPSLVAGPVVSSVTGPVVDPIAGPAAGPVVGPMVDAARQPRVMALHEMLHLATALARAVTAQEVVDLVADHVMPVYGAQALAILTWQDNRMRVAASRGYSQEAVERYDSRPVIHQTGPPDHYEANGPAFFGTWDELRRHRPNSIRADDMNAWAFLPLATSGRPFGTCVLAYARPHRFSGEERATLTALGGLIAQAFERARLYDNKHQLAQCLQASLLPHQLPEIPGLEVAARYVPALPGMDIGGDFYDLIRLSPTMAAAVIGDVQGHDMNAAALMGQVRTAIHAHASAGAPPGEVLAHTNRLLAELSPDRFTSCLYLSIDLEERTACLSSAGHFPPLLSRPGAATQVIDVSPGPLLGVDPDAKYAATDLVLDPGSILTLYTDGLIEVPGLDLGDAITGLARRFAPSRGRPLCDLAADLIDTAAADQRTDDIAVLLLRDTGAP</sequence>
<dbReference type="SUPFAM" id="SSF55781">
    <property type="entry name" value="GAF domain-like"/>
    <property type="match status" value="1"/>
</dbReference>
<dbReference type="PANTHER" id="PTHR43156">
    <property type="entry name" value="STAGE II SPORULATION PROTEIN E-RELATED"/>
    <property type="match status" value="1"/>
</dbReference>
<evidence type="ECO:0000256" key="16">
    <source>
        <dbReference type="SAM" id="MobiDB-lite"/>
    </source>
</evidence>
<dbReference type="Gene3D" id="3.60.40.10">
    <property type="entry name" value="PPM-type phosphatase domain"/>
    <property type="match status" value="1"/>
</dbReference>
<comment type="caution">
    <text evidence="18">The sequence shown here is derived from an EMBL/GenBank/DDBJ whole genome shotgun (WGS) entry which is preliminary data.</text>
</comment>
<evidence type="ECO:0000256" key="3">
    <source>
        <dbReference type="ARBA" id="ARBA00022679"/>
    </source>
</evidence>
<evidence type="ECO:0000256" key="8">
    <source>
        <dbReference type="ARBA" id="ARBA00022840"/>
    </source>
</evidence>
<dbReference type="EMBL" id="SMKO01000065">
    <property type="protein sequence ID" value="TDD02422.1"/>
    <property type="molecule type" value="Genomic_DNA"/>
</dbReference>
<dbReference type="GO" id="GO:0046872">
    <property type="term" value="F:metal ion binding"/>
    <property type="evidence" value="ECO:0007669"/>
    <property type="project" value="UniProtKB-KW"/>
</dbReference>
<dbReference type="PROSITE" id="PS50112">
    <property type="entry name" value="PAS"/>
    <property type="match status" value="1"/>
</dbReference>
<dbReference type="Pfam" id="PF07228">
    <property type="entry name" value="SpoIIE"/>
    <property type="match status" value="1"/>
</dbReference>
<evidence type="ECO:0000256" key="5">
    <source>
        <dbReference type="ARBA" id="ARBA00022741"/>
    </source>
</evidence>
<keyword evidence="9" id="KW-0460">Magnesium</keyword>
<evidence type="ECO:0000313" key="18">
    <source>
        <dbReference type="EMBL" id="TDD02422.1"/>
    </source>
</evidence>
<keyword evidence="8" id="KW-0067">ATP-binding</keyword>
<evidence type="ECO:0000256" key="9">
    <source>
        <dbReference type="ARBA" id="ARBA00022842"/>
    </source>
</evidence>
<comment type="catalytic activity">
    <reaction evidence="12">
        <text>O-phospho-L-seryl-[protein] + H2O = L-seryl-[protein] + phosphate</text>
        <dbReference type="Rhea" id="RHEA:20629"/>
        <dbReference type="Rhea" id="RHEA-COMP:9863"/>
        <dbReference type="Rhea" id="RHEA-COMP:11604"/>
        <dbReference type="ChEBI" id="CHEBI:15377"/>
        <dbReference type="ChEBI" id="CHEBI:29999"/>
        <dbReference type="ChEBI" id="CHEBI:43474"/>
        <dbReference type="ChEBI" id="CHEBI:83421"/>
        <dbReference type="EC" id="3.1.3.16"/>
    </reaction>
</comment>
<comment type="function">
    <text evidence="13">Primarily acts as an independent SigF regulator that is sensitive to the osmosensory signal, mediating the cross talk of PknD with the SigF regulon. Possesses both phosphatase and kinase activities. The kinase domain functions as a classic anti-sigma factor-like kinase to phosphorylate the anti-anti-sigma factor domain at the canonical regulatory site, and the phosphatase domain antagonizes this activity.</text>
</comment>
<dbReference type="InterPro" id="IPR001932">
    <property type="entry name" value="PPM-type_phosphatase-like_dom"/>
</dbReference>
<organism evidence="18 19">
    <name type="scientific">Nonomuraea deserti</name>
    <dbReference type="NCBI Taxonomy" id="1848322"/>
    <lineage>
        <taxon>Bacteria</taxon>
        <taxon>Bacillati</taxon>
        <taxon>Actinomycetota</taxon>
        <taxon>Actinomycetes</taxon>
        <taxon>Streptosporangiales</taxon>
        <taxon>Streptosporangiaceae</taxon>
        <taxon>Nonomuraea</taxon>
    </lineage>
</organism>
<feature type="region of interest" description="Disordered" evidence="16">
    <location>
        <begin position="127"/>
        <end position="148"/>
    </location>
</feature>
<evidence type="ECO:0000256" key="1">
    <source>
        <dbReference type="ARBA" id="ARBA00013081"/>
    </source>
</evidence>
<dbReference type="Pfam" id="PF08448">
    <property type="entry name" value="PAS_4"/>
    <property type="match status" value="1"/>
</dbReference>
<name>A0A4R4VBC5_9ACTN</name>
<dbReference type="GO" id="GO:0005524">
    <property type="term" value="F:ATP binding"/>
    <property type="evidence" value="ECO:0007669"/>
    <property type="project" value="UniProtKB-KW"/>
</dbReference>
<protein>
    <recommendedName>
        <fullName evidence="1">protein-serine/threonine phosphatase</fullName>
        <ecNumber evidence="1">3.1.3.16</ecNumber>
    </recommendedName>
    <alternativeName>
        <fullName evidence="15">Protein-serine/threonine phosphatase</fullName>
    </alternativeName>
    <alternativeName>
        <fullName evidence="14">Serine/threonine-protein kinase</fullName>
    </alternativeName>
</protein>
<dbReference type="InterPro" id="IPR003018">
    <property type="entry name" value="GAF"/>
</dbReference>
<dbReference type="Pfam" id="PF13185">
    <property type="entry name" value="GAF_2"/>
    <property type="match status" value="1"/>
</dbReference>
<dbReference type="InterPro" id="IPR052016">
    <property type="entry name" value="Bact_Sigma-Reg"/>
</dbReference>
<dbReference type="InterPro" id="IPR035965">
    <property type="entry name" value="PAS-like_dom_sf"/>
</dbReference>
<dbReference type="GO" id="GO:0016301">
    <property type="term" value="F:kinase activity"/>
    <property type="evidence" value="ECO:0007669"/>
    <property type="project" value="UniProtKB-KW"/>
</dbReference>
<keyword evidence="19" id="KW-1185">Reference proteome</keyword>
<evidence type="ECO:0000256" key="6">
    <source>
        <dbReference type="ARBA" id="ARBA00022777"/>
    </source>
</evidence>
<evidence type="ECO:0000256" key="12">
    <source>
        <dbReference type="ARBA" id="ARBA00047761"/>
    </source>
</evidence>
<feature type="domain" description="PAS" evidence="17">
    <location>
        <begin position="171"/>
        <end position="198"/>
    </location>
</feature>
<keyword evidence="6" id="KW-0418">Kinase</keyword>
<evidence type="ECO:0000259" key="17">
    <source>
        <dbReference type="PROSITE" id="PS50112"/>
    </source>
</evidence>
<evidence type="ECO:0000256" key="11">
    <source>
        <dbReference type="ARBA" id="ARBA00023211"/>
    </source>
</evidence>
<dbReference type="SUPFAM" id="SSF55785">
    <property type="entry name" value="PYP-like sensor domain (PAS domain)"/>
    <property type="match status" value="1"/>
</dbReference>
<dbReference type="CDD" id="cd00130">
    <property type="entry name" value="PAS"/>
    <property type="match status" value="1"/>
</dbReference>
<evidence type="ECO:0000256" key="7">
    <source>
        <dbReference type="ARBA" id="ARBA00022801"/>
    </source>
</evidence>
<keyword evidence="4" id="KW-0479">Metal-binding</keyword>
<evidence type="ECO:0000256" key="15">
    <source>
        <dbReference type="ARBA" id="ARBA00081350"/>
    </source>
</evidence>
<dbReference type="EC" id="3.1.3.16" evidence="1"/>
<keyword evidence="7" id="KW-0378">Hydrolase</keyword>
<dbReference type="AlphaFoldDB" id="A0A4R4VBC5"/>
<dbReference type="GO" id="GO:0004722">
    <property type="term" value="F:protein serine/threonine phosphatase activity"/>
    <property type="evidence" value="ECO:0007669"/>
    <property type="project" value="UniProtKB-EC"/>
</dbReference>
<keyword evidence="3" id="KW-0808">Transferase</keyword>
<gene>
    <name evidence="18" type="ORF">E1292_23660</name>
</gene>
<dbReference type="InterPro" id="IPR029016">
    <property type="entry name" value="GAF-like_dom_sf"/>
</dbReference>
<dbReference type="Gene3D" id="3.30.450.40">
    <property type="match status" value="1"/>
</dbReference>
<evidence type="ECO:0000256" key="13">
    <source>
        <dbReference type="ARBA" id="ARBA00056274"/>
    </source>
</evidence>